<keyword evidence="4" id="KW-1185">Reference proteome</keyword>
<name>A0A2N5CMB4_9CAUL</name>
<organism evidence="2 3">
    <name type="scientific">Caulobacter flavus</name>
    <dbReference type="NCBI Taxonomy" id="1679497"/>
    <lineage>
        <taxon>Bacteria</taxon>
        <taxon>Pseudomonadati</taxon>
        <taxon>Pseudomonadota</taxon>
        <taxon>Alphaproteobacteria</taxon>
        <taxon>Caulobacterales</taxon>
        <taxon>Caulobacteraceae</taxon>
        <taxon>Caulobacter</taxon>
    </lineage>
</organism>
<accession>A0A2N5CMB4</accession>
<dbReference type="OrthoDB" id="7188427at2"/>
<dbReference type="Proteomes" id="UP000234483">
    <property type="component" value="Unassembled WGS sequence"/>
</dbReference>
<evidence type="ECO:0000313" key="1">
    <source>
        <dbReference type="EMBL" id="AYV44789.1"/>
    </source>
</evidence>
<dbReference type="Gene3D" id="2.160.20.10">
    <property type="entry name" value="Single-stranded right-handed beta-helix, Pectin lyase-like"/>
    <property type="match status" value="1"/>
</dbReference>
<evidence type="ECO:0000313" key="3">
    <source>
        <dbReference type="Proteomes" id="UP000234483"/>
    </source>
</evidence>
<dbReference type="InterPro" id="IPR012334">
    <property type="entry name" value="Pectin_lyas_fold"/>
</dbReference>
<dbReference type="EMBL" id="PJRQ01000047">
    <property type="protein sequence ID" value="PLR07129.1"/>
    <property type="molecule type" value="Genomic_DNA"/>
</dbReference>
<dbReference type="KEGG" id="cfh:C1707_00095"/>
<dbReference type="SUPFAM" id="SSF51126">
    <property type="entry name" value="Pectin lyase-like"/>
    <property type="match status" value="1"/>
</dbReference>
<dbReference type="Proteomes" id="UP000281192">
    <property type="component" value="Chromosome"/>
</dbReference>
<evidence type="ECO:0000313" key="2">
    <source>
        <dbReference type="EMBL" id="PLR07129.1"/>
    </source>
</evidence>
<dbReference type="AlphaFoldDB" id="A0A2N5CMB4"/>
<gene>
    <name evidence="1" type="ORF">C1707_00095</name>
    <name evidence="2" type="ORF">CFHF_23210</name>
</gene>
<sequence>MPIVNTTQVFTSNTTLDRDQVWTFETGGYFEVDGCTLRIEGSVIAGYRTIFILKNGGKVTGLRRVCPEWWGAGSGAANNAPYIQAAINCMEDAFNTSSGPLELVLTGPYPVTEGVSLTPSSLNNLHVTGGGGGIVSRLIAKGSGWSAGQAVVTVKARNDVSKTSDFELRGFAIVNEGSTARIGLQIGVETDDYDVQGQRLSLVEDVVIQDFPVGVLLQRARLVKFHRLGVWLENQPNGVAVRVRVPAATISRAEVGDSEFENCEFAGPTYNAANSAYGVETVIEASAIGGIQALRFDKCIFHKFNDAFHLADGTSSTTQNGYRSNITDIWITNCQMDGPCGRGVLLKSNGSSANPCWISNVHIFGCYFQGSALEFVKMESPNADDQVHLVKSVFVSNNWSNGGAKIFLDAYKAAGLTVTDNQISDLTWASGPAIEFHTVQNVVCTGNLMRRQSNETVQHMVQVDQPSDWYVIANNNSGGCATAGAVNAATGANRVVQLNI</sequence>
<dbReference type="RefSeq" id="WP_101715306.1">
    <property type="nucleotide sequence ID" value="NZ_CP026100.1"/>
</dbReference>
<reference evidence="1 4" key="2">
    <citation type="submission" date="2018-01" db="EMBL/GenBank/DDBJ databases">
        <title>Complete genome sequence of Caulobacter flavus RHGG3.</title>
        <authorList>
            <person name="Yang E."/>
        </authorList>
    </citation>
    <scope>NUCLEOTIDE SEQUENCE [LARGE SCALE GENOMIC DNA]</scope>
    <source>
        <strain evidence="1 4">RHGG3</strain>
    </source>
</reference>
<evidence type="ECO:0000313" key="4">
    <source>
        <dbReference type="Proteomes" id="UP000281192"/>
    </source>
</evidence>
<protein>
    <recommendedName>
        <fullName evidence="5">Right handed beta helix domain-containing protein</fullName>
    </recommendedName>
</protein>
<reference evidence="2 3" key="1">
    <citation type="submission" date="2017-12" db="EMBL/GenBank/DDBJ databases">
        <title>The genome sequence of Caulobacter flavus CGMCC1 15093.</title>
        <authorList>
            <person name="Gao J."/>
            <person name="Mao X."/>
            <person name="Sun J."/>
        </authorList>
    </citation>
    <scope>NUCLEOTIDE SEQUENCE [LARGE SCALE GENOMIC DNA]</scope>
    <source>
        <strain evidence="2 3">CGMCC1 15093</strain>
    </source>
</reference>
<evidence type="ECO:0008006" key="5">
    <source>
        <dbReference type="Google" id="ProtNLM"/>
    </source>
</evidence>
<dbReference type="EMBL" id="CP026100">
    <property type="protein sequence ID" value="AYV44789.1"/>
    <property type="molecule type" value="Genomic_DNA"/>
</dbReference>
<proteinExistence type="predicted"/>
<dbReference type="InterPro" id="IPR011050">
    <property type="entry name" value="Pectin_lyase_fold/virulence"/>
</dbReference>